<dbReference type="RefSeq" id="WP_377500753.1">
    <property type="nucleotide sequence ID" value="NZ_JBHMDO010000047.1"/>
</dbReference>
<gene>
    <name evidence="2" type="ORF">ACFFSY_28920</name>
</gene>
<feature type="compositionally biased region" description="Basic and acidic residues" evidence="1">
    <location>
        <begin position="34"/>
        <end position="44"/>
    </location>
</feature>
<sequence length="81" mass="8922">MGGISFRGRASTKTEQQQVSFVRKDKSVLNSKAPADHQPTRQHENGTAASKLCPQGQKRATLESTRRPPTYAPARKQNSSK</sequence>
<accession>A0ABV5KZY1</accession>
<reference evidence="2 3" key="1">
    <citation type="submission" date="2024-09" db="EMBL/GenBank/DDBJ databases">
        <authorList>
            <person name="Sun Q."/>
            <person name="Mori K."/>
        </authorList>
    </citation>
    <scope>NUCLEOTIDE SEQUENCE [LARGE SCALE GENOMIC DNA]</scope>
    <source>
        <strain evidence="2 3">TISTR 2452</strain>
    </source>
</reference>
<organism evidence="2 3">
    <name type="scientific">Paenibacillus aurantiacus</name>
    <dbReference type="NCBI Taxonomy" id="1936118"/>
    <lineage>
        <taxon>Bacteria</taxon>
        <taxon>Bacillati</taxon>
        <taxon>Bacillota</taxon>
        <taxon>Bacilli</taxon>
        <taxon>Bacillales</taxon>
        <taxon>Paenibacillaceae</taxon>
        <taxon>Paenibacillus</taxon>
    </lineage>
</organism>
<dbReference type="Proteomes" id="UP001589747">
    <property type="component" value="Unassembled WGS sequence"/>
</dbReference>
<keyword evidence="3" id="KW-1185">Reference proteome</keyword>
<protein>
    <submittedName>
        <fullName evidence="2">Uncharacterized protein</fullName>
    </submittedName>
</protein>
<evidence type="ECO:0000313" key="2">
    <source>
        <dbReference type="EMBL" id="MFB9329983.1"/>
    </source>
</evidence>
<evidence type="ECO:0000313" key="3">
    <source>
        <dbReference type="Proteomes" id="UP001589747"/>
    </source>
</evidence>
<feature type="compositionally biased region" description="Polar residues" evidence="1">
    <location>
        <begin position="11"/>
        <end position="20"/>
    </location>
</feature>
<dbReference type="EMBL" id="JBHMDO010000047">
    <property type="protein sequence ID" value="MFB9329983.1"/>
    <property type="molecule type" value="Genomic_DNA"/>
</dbReference>
<name>A0ABV5KZY1_9BACL</name>
<evidence type="ECO:0000256" key="1">
    <source>
        <dbReference type="SAM" id="MobiDB-lite"/>
    </source>
</evidence>
<comment type="caution">
    <text evidence="2">The sequence shown here is derived from an EMBL/GenBank/DDBJ whole genome shotgun (WGS) entry which is preliminary data.</text>
</comment>
<proteinExistence type="predicted"/>
<feature type="region of interest" description="Disordered" evidence="1">
    <location>
        <begin position="1"/>
        <end position="81"/>
    </location>
</feature>